<dbReference type="AlphaFoldDB" id="M2T966"/>
<sequence length="420" mass="46789">MTHPGERALIRGANRMFPALWARGLSPEPDTAPPVMMQQASRAARLDDFGDDGFLPGLDRLCRAQAEEAGLTALGRVVVHGGLVRALTQRLLAVEWWKRHPDILDYPLPRPIIVLGGMRSGTTRLQRLLAADPRLQATRAFEAMTPAPPLSHRRGRPDPRRLQTRGLLFGLDRLNPAFRRIHPVRVNDADEELPMLELSICGAQIEAQRPVPAFRDWSERTPQDHAYRFLRPLIQLQGWLRGSDPARPWILKTPQYSQDLAALLGVFPDARIVAIHRDPAAMTASAASLAWNMMAPLSDTVTKGWCGAEWLHKTHFRERTAAAVRAAHPHVPAIDTHFAAMNADPIGEMRRIYGFLDLSFTEETEARMQRYLAAAARAGDHGRHRYTLGEFGLSEDDVAARFAADARRAGSCHQGAPGYR</sequence>
<evidence type="ECO:0000313" key="1">
    <source>
        <dbReference type="EMBL" id="EMD83079.1"/>
    </source>
</evidence>
<dbReference type="OrthoDB" id="9777890at2"/>
<gene>
    <name evidence="1" type="ORF">C725_1677</name>
</gene>
<comment type="caution">
    <text evidence="1">The sequence shown here is derived from an EMBL/GenBank/DDBJ whole genome shotgun (WGS) entry which is preliminary data.</text>
</comment>
<dbReference type="Proteomes" id="UP000011717">
    <property type="component" value="Unassembled WGS sequence"/>
</dbReference>
<organism evidence="1 2">
    <name type="scientific">Pacificimonas flava</name>
    <dbReference type="NCBI Taxonomy" id="1234595"/>
    <lineage>
        <taxon>Bacteria</taxon>
        <taxon>Pseudomonadati</taxon>
        <taxon>Pseudomonadota</taxon>
        <taxon>Alphaproteobacteria</taxon>
        <taxon>Sphingomonadales</taxon>
        <taxon>Sphingosinicellaceae</taxon>
        <taxon>Pacificimonas</taxon>
    </lineage>
</organism>
<dbReference type="SUPFAM" id="SSF52540">
    <property type="entry name" value="P-loop containing nucleoside triphosphate hydrolases"/>
    <property type="match status" value="1"/>
</dbReference>
<dbReference type="Pfam" id="PF13469">
    <property type="entry name" value="Sulfotransfer_3"/>
    <property type="match status" value="1"/>
</dbReference>
<proteinExistence type="predicted"/>
<keyword evidence="2" id="KW-1185">Reference proteome</keyword>
<dbReference type="GO" id="GO:0016740">
    <property type="term" value="F:transferase activity"/>
    <property type="evidence" value="ECO:0007669"/>
    <property type="project" value="UniProtKB-KW"/>
</dbReference>
<evidence type="ECO:0000313" key="2">
    <source>
        <dbReference type="Proteomes" id="UP000011717"/>
    </source>
</evidence>
<dbReference type="InterPro" id="IPR052736">
    <property type="entry name" value="Stf3_sulfotransferase"/>
</dbReference>
<protein>
    <submittedName>
        <fullName evidence="1">Sulfotransferase</fullName>
    </submittedName>
</protein>
<keyword evidence="1" id="KW-0808">Transferase</keyword>
<reference evidence="1 2" key="1">
    <citation type="journal article" date="2013" name="Genome Announc.">
        <title>Draft Genome Sequence of Strain JLT2015T, Belonging to the Family Sphingomonadaceae of the Alphaproteobacteria.</title>
        <authorList>
            <person name="Tang K."/>
            <person name="Liu K."/>
            <person name="Li S."/>
            <person name="Jiao N."/>
        </authorList>
    </citation>
    <scope>NUCLEOTIDE SEQUENCE [LARGE SCALE GENOMIC DNA]</scope>
    <source>
        <strain evidence="1 2">JLT2015</strain>
    </source>
</reference>
<dbReference type="EMBL" id="AMRV01000004">
    <property type="protein sequence ID" value="EMD83079.1"/>
    <property type="molecule type" value="Genomic_DNA"/>
</dbReference>
<dbReference type="Gene3D" id="3.40.50.300">
    <property type="entry name" value="P-loop containing nucleotide triphosphate hydrolases"/>
    <property type="match status" value="1"/>
</dbReference>
<accession>M2T966</accession>
<dbReference type="RefSeq" id="WP_008601805.1">
    <property type="nucleotide sequence ID" value="NZ_AMRV01000004.1"/>
</dbReference>
<dbReference type="PANTHER" id="PTHR36451">
    <property type="entry name" value="PAPS-DEPENDENT SULFOTRANSFERASE STF3"/>
    <property type="match status" value="1"/>
</dbReference>
<name>M2T966_9SPHN</name>
<dbReference type="PANTHER" id="PTHR36451:SF1">
    <property type="entry name" value="OMEGA-HYDROXY-BETA-DIHYDROMENAQUINONE-9 SULFOTRANSFERASE STF3"/>
    <property type="match status" value="1"/>
</dbReference>
<dbReference type="InterPro" id="IPR027417">
    <property type="entry name" value="P-loop_NTPase"/>
</dbReference>